<proteinExistence type="predicted"/>
<accession>A0A927ZRV7</accession>
<dbReference type="EMBL" id="SVCA01000002">
    <property type="protein sequence ID" value="MBE6084701.1"/>
    <property type="molecule type" value="Genomic_DNA"/>
</dbReference>
<dbReference type="RefSeq" id="WP_303668765.1">
    <property type="nucleotide sequence ID" value="NZ_SVCA01000002.1"/>
</dbReference>
<reference evidence="1" key="1">
    <citation type="submission" date="2019-04" db="EMBL/GenBank/DDBJ databases">
        <title>Evolution of Biomass-Degrading Anaerobic Consortia Revealed by Metagenomics.</title>
        <authorList>
            <person name="Peng X."/>
        </authorList>
    </citation>
    <scope>NUCLEOTIDE SEQUENCE</scope>
    <source>
        <strain evidence="1">SIG242</strain>
    </source>
</reference>
<protein>
    <submittedName>
        <fullName evidence="1">Uncharacterized protein</fullName>
    </submittedName>
</protein>
<sequence length="81" mass="9869">MDSRIRLFKRREEKRREEKRREEKRREEKNSDFIYWDIEQPSGVTEKSVTSDGCFCMHIIREAVVPFRVLLHGGDSAWLWL</sequence>
<dbReference type="Proteomes" id="UP000772151">
    <property type="component" value="Unassembled WGS sequence"/>
</dbReference>
<evidence type="ECO:0000313" key="1">
    <source>
        <dbReference type="EMBL" id="MBE6084701.1"/>
    </source>
</evidence>
<dbReference type="AlphaFoldDB" id="A0A927ZRV7"/>
<evidence type="ECO:0000313" key="2">
    <source>
        <dbReference type="Proteomes" id="UP000772151"/>
    </source>
</evidence>
<name>A0A927ZRV7_SELRU</name>
<comment type="caution">
    <text evidence="1">The sequence shown here is derived from an EMBL/GenBank/DDBJ whole genome shotgun (WGS) entry which is preliminary data.</text>
</comment>
<gene>
    <name evidence="1" type="ORF">E7203_04425</name>
</gene>
<organism evidence="1 2">
    <name type="scientific">Selenomonas ruminantium</name>
    <dbReference type="NCBI Taxonomy" id="971"/>
    <lineage>
        <taxon>Bacteria</taxon>
        <taxon>Bacillati</taxon>
        <taxon>Bacillota</taxon>
        <taxon>Negativicutes</taxon>
        <taxon>Selenomonadales</taxon>
        <taxon>Selenomonadaceae</taxon>
        <taxon>Selenomonas</taxon>
    </lineage>
</organism>